<organism evidence="3 4">
    <name type="scientific">Streptomyces monticola</name>
    <dbReference type="NCBI Taxonomy" id="2666263"/>
    <lineage>
        <taxon>Bacteria</taxon>
        <taxon>Bacillati</taxon>
        <taxon>Actinomycetota</taxon>
        <taxon>Actinomycetes</taxon>
        <taxon>Kitasatosporales</taxon>
        <taxon>Streptomycetaceae</taxon>
        <taxon>Streptomyces</taxon>
    </lineage>
</organism>
<keyword evidence="4" id="KW-1185">Reference proteome</keyword>
<sequence>MSGQHDEGHTIAGWAGCATATAGAAVTGAGICVWSPGIPLGIGVMAVAVLVTWVLHLSGWGKPPGPRPTDQRRLTVRDRSALKGHADCVSCRLAGRRPAPAPVSDPVVSAPSGDNVAVSTGS</sequence>
<dbReference type="RefSeq" id="WP_381829424.1">
    <property type="nucleotide sequence ID" value="NZ_JBHTCF010000003.1"/>
</dbReference>
<name>A0ABW2JH33_9ACTN</name>
<evidence type="ECO:0000313" key="3">
    <source>
        <dbReference type="EMBL" id="MFC7304720.1"/>
    </source>
</evidence>
<feature type="region of interest" description="Disordered" evidence="1">
    <location>
        <begin position="95"/>
        <end position="122"/>
    </location>
</feature>
<dbReference type="EMBL" id="JBHTCF010000003">
    <property type="protein sequence ID" value="MFC7304720.1"/>
    <property type="molecule type" value="Genomic_DNA"/>
</dbReference>
<keyword evidence="2" id="KW-1133">Transmembrane helix</keyword>
<comment type="caution">
    <text evidence="3">The sequence shown here is derived from an EMBL/GenBank/DDBJ whole genome shotgun (WGS) entry which is preliminary data.</text>
</comment>
<accession>A0ABW2JH33</accession>
<feature type="compositionally biased region" description="Low complexity" evidence="1">
    <location>
        <begin position="102"/>
        <end position="112"/>
    </location>
</feature>
<reference evidence="4" key="1">
    <citation type="journal article" date="2019" name="Int. J. Syst. Evol. Microbiol.">
        <title>The Global Catalogue of Microorganisms (GCM) 10K type strain sequencing project: providing services to taxonomists for standard genome sequencing and annotation.</title>
        <authorList>
            <consortium name="The Broad Institute Genomics Platform"/>
            <consortium name="The Broad Institute Genome Sequencing Center for Infectious Disease"/>
            <person name="Wu L."/>
            <person name="Ma J."/>
        </authorList>
    </citation>
    <scope>NUCLEOTIDE SEQUENCE [LARGE SCALE GENOMIC DNA]</scope>
    <source>
        <strain evidence="4">SYNS20</strain>
    </source>
</reference>
<feature type="transmembrane region" description="Helical" evidence="2">
    <location>
        <begin position="12"/>
        <end position="31"/>
    </location>
</feature>
<protein>
    <submittedName>
        <fullName evidence="3">HGxxPAAW family protein</fullName>
    </submittedName>
</protein>
<keyword evidence="2" id="KW-0812">Transmembrane</keyword>
<keyword evidence="2" id="KW-0472">Membrane</keyword>
<evidence type="ECO:0000313" key="4">
    <source>
        <dbReference type="Proteomes" id="UP001596523"/>
    </source>
</evidence>
<proteinExistence type="predicted"/>
<feature type="transmembrane region" description="Helical" evidence="2">
    <location>
        <begin position="37"/>
        <end position="57"/>
    </location>
</feature>
<evidence type="ECO:0000256" key="2">
    <source>
        <dbReference type="SAM" id="Phobius"/>
    </source>
</evidence>
<evidence type="ECO:0000256" key="1">
    <source>
        <dbReference type="SAM" id="MobiDB-lite"/>
    </source>
</evidence>
<gene>
    <name evidence="3" type="ORF">ACFQVC_10880</name>
</gene>
<dbReference type="Proteomes" id="UP001596523">
    <property type="component" value="Unassembled WGS sequence"/>
</dbReference>